<sequence>MEVTNEKPETILNSARLRLVKIFTKRLLNMSRVAIARYKQGKEDKNICFISTLFLQYTCLDISRIGNSADETEKEAKANGYTSKK</sequence>
<reference evidence="1" key="1">
    <citation type="submission" date="2023-08" db="EMBL/GenBank/DDBJ databases">
        <authorList>
            <person name="Alioto T."/>
            <person name="Alioto T."/>
            <person name="Gomez Garrido J."/>
        </authorList>
    </citation>
    <scope>NUCLEOTIDE SEQUENCE</scope>
</reference>
<proteinExistence type="predicted"/>
<protein>
    <submittedName>
        <fullName evidence="1">Uncharacterized protein</fullName>
    </submittedName>
</protein>
<evidence type="ECO:0000313" key="2">
    <source>
        <dbReference type="Proteomes" id="UP001162480"/>
    </source>
</evidence>
<organism evidence="1 2">
    <name type="scientific">Octopus vulgaris</name>
    <name type="common">Common octopus</name>
    <dbReference type="NCBI Taxonomy" id="6645"/>
    <lineage>
        <taxon>Eukaryota</taxon>
        <taxon>Metazoa</taxon>
        <taxon>Spiralia</taxon>
        <taxon>Lophotrochozoa</taxon>
        <taxon>Mollusca</taxon>
        <taxon>Cephalopoda</taxon>
        <taxon>Coleoidea</taxon>
        <taxon>Octopodiformes</taxon>
        <taxon>Octopoda</taxon>
        <taxon>Incirrata</taxon>
        <taxon>Octopodidae</taxon>
        <taxon>Octopus</taxon>
    </lineage>
</organism>
<keyword evidence="2" id="KW-1185">Reference proteome</keyword>
<dbReference type="AlphaFoldDB" id="A0AA36F6U4"/>
<name>A0AA36F6U4_OCTVU</name>
<dbReference type="Proteomes" id="UP001162480">
    <property type="component" value="Chromosome 6"/>
</dbReference>
<gene>
    <name evidence="1" type="ORF">OCTVUL_1B019490</name>
</gene>
<accession>A0AA36F6U4</accession>
<dbReference type="EMBL" id="OX597819">
    <property type="protein sequence ID" value="CAI9724343.1"/>
    <property type="molecule type" value="Genomic_DNA"/>
</dbReference>
<evidence type="ECO:0000313" key="1">
    <source>
        <dbReference type="EMBL" id="CAI9724343.1"/>
    </source>
</evidence>